<dbReference type="Proteomes" id="UP001055102">
    <property type="component" value="Unassembled WGS sequence"/>
</dbReference>
<proteinExistence type="predicted"/>
<gene>
    <name evidence="2" type="ORF">AOPFMNJM_3967</name>
</gene>
<accession>A0ABQ4SZI9</accession>
<feature type="domain" description="Cyanophage baseplate Pam3 plug gp18" evidence="1">
    <location>
        <begin position="5"/>
        <end position="102"/>
    </location>
</feature>
<evidence type="ECO:0000313" key="3">
    <source>
        <dbReference type="Proteomes" id="UP001055102"/>
    </source>
</evidence>
<dbReference type="EMBL" id="BPQR01000084">
    <property type="protein sequence ID" value="GJE08624.1"/>
    <property type="molecule type" value="Genomic_DNA"/>
</dbReference>
<dbReference type="InterPro" id="IPR054252">
    <property type="entry name" value="Pam3_gp18"/>
</dbReference>
<dbReference type="RefSeq" id="WP_238278486.1">
    <property type="nucleotide sequence ID" value="NZ_BPQR01000084.1"/>
</dbReference>
<comment type="caution">
    <text evidence="2">The sequence shown here is derived from an EMBL/GenBank/DDBJ whole genome shotgun (WGS) entry which is preliminary data.</text>
</comment>
<protein>
    <recommendedName>
        <fullName evidence="1">Cyanophage baseplate Pam3 plug gp18 domain-containing protein</fullName>
    </recommendedName>
</protein>
<dbReference type="Pfam" id="PF22479">
    <property type="entry name" value="Pam3_gp18"/>
    <property type="match status" value="1"/>
</dbReference>
<reference evidence="2" key="1">
    <citation type="journal article" date="2021" name="Front. Microbiol.">
        <title>Comprehensive Comparative Genomics and Phenotyping of Methylobacterium Species.</title>
        <authorList>
            <person name="Alessa O."/>
            <person name="Ogura Y."/>
            <person name="Fujitani Y."/>
            <person name="Takami H."/>
            <person name="Hayashi T."/>
            <person name="Sahin N."/>
            <person name="Tani A."/>
        </authorList>
    </citation>
    <scope>NUCLEOTIDE SEQUENCE</scope>
    <source>
        <strain evidence="2">LMG 23639</strain>
    </source>
</reference>
<name>A0ABQ4SZI9_9HYPH</name>
<evidence type="ECO:0000259" key="1">
    <source>
        <dbReference type="Pfam" id="PF22479"/>
    </source>
</evidence>
<reference evidence="2" key="2">
    <citation type="submission" date="2021-08" db="EMBL/GenBank/DDBJ databases">
        <authorList>
            <person name="Tani A."/>
            <person name="Ola A."/>
            <person name="Ogura Y."/>
            <person name="Katsura K."/>
            <person name="Hayashi T."/>
        </authorList>
    </citation>
    <scope>NUCLEOTIDE SEQUENCE</scope>
    <source>
        <strain evidence="2">LMG 23639</strain>
    </source>
</reference>
<sequence>MAALEIPLTPQAQRFSITLDGIVYRMRALWNDAEEGGWTLDIGDEDGVLLVAGIPLVVGVDLLAQHRHLGFTGGLYVTTDRGAGEIPTYPGLGQTAHLFYVTTA</sequence>
<organism evidence="2 3">
    <name type="scientific">Methylobacterium jeotgali</name>
    <dbReference type="NCBI Taxonomy" id="381630"/>
    <lineage>
        <taxon>Bacteria</taxon>
        <taxon>Pseudomonadati</taxon>
        <taxon>Pseudomonadota</taxon>
        <taxon>Alphaproteobacteria</taxon>
        <taxon>Hyphomicrobiales</taxon>
        <taxon>Methylobacteriaceae</taxon>
        <taxon>Methylobacterium</taxon>
    </lineage>
</organism>
<evidence type="ECO:0000313" key="2">
    <source>
        <dbReference type="EMBL" id="GJE08624.1"/>
    </source>
</evidence>
<keyword evidence="3" id="KW-1185">Reference proteome</keyword>